<comment type="caution">
    <text evidence="9">The sequence shown here is derived from an EMBL/GenBank/DDBJ whole genome shotgun (WGS) entry which is preliminary data.</text>
</comment>
<evidence type="ECO:0000256" key="4">
    <source>
        <dbReference type="ARBA" id="ARBA00022692"/>
    </source>
</evidence>
<evidence type="ECO:0000256" key="6">
    <source>
        <dbReference type="ARBA" id="ARBA00023136"/>
    </source>
</evidence>
<dbReference type="Proteomes" id="UP000283325">
    <property type="component" value="Unassembled WGS sequence"/>
</dbReference>
<reference evidence="14 15" key="1">
    <citation type="submission" date="2018-08" db="EMBL/GenBank/DDBJ databases">
        <title>A genome reference for cultivated species of the human gut microbiota.</title>
        <authorList>
            <person name="Zou Y."/>
            <person name="Xue W."/>
            <person name="Luo G."/>
        </authorList>
    </citation>
    <scope>NUCLEOTIDE SEQUENCE [LARGE SCALE GENOMIC DNA]</scope>
    <source>
        <strain evidence="10 17">AF25-11</strain>
        <strain evidence="13 16">AF36-1BH</strain>
        <strain evidence="12 18">AF42-21</strain>
        <strain evidence="11 19">AM46-16</strain>
        <strain evidence="9 15">OM02-12</strain>
        <strain evidence="8 14">OM03-2</strain>
    </source>
</reference>
<keyword evidence="5 7" id="KW-1133">Transmembrane helix</keyword>
<feature type="transmembrane region" description="Helical" evidence="7">
    <location>
        <begin position="122"/>
        <end position="142"/>
    </location>
</feature>
<dbReference type="Proteomes" id="UP000283652">
    <property type="component" value="Unassembled WGS sequence"/>
</dbReference>
<evidence type="ECO:0000313" key="19">
    <source>
        <dbReference type="Proteomes" id="UP000284962"/>
    </source>
</evidence>
<evidence type="ECO:0000313" key="16">
    <source>
        <dbReference type="Proteomes" id="UP000283325"/>
    </source>
</evidence>
<keyword evidence="3" id="KW-1003">Cell membrane</keyword>
<evidence type="ECO:0000313" key="12">
    <source>
        <dbReference type="EMBL" id="RHK63820.1"/>
    </source>
</evidence>
<evidence type="ECO:0000313" key="8">
    <source>
        <dbReference type="EMBL" id="RGN91265.1"/>
    </source>
</evidence>
<feature type="transmembrane region" description="Helical" evidence="7">
    <location>
        <begin position="20"/>
        <end position="37"/>
    </location>
</feature>
<evidence type="ECO:0000313" key="9">
    <source>
        <dbReference type="EMBL" id="RGO52645.1"/>
    </source>
</evidence>
<dbReference type="EMBL" id="QSEW01000012">
    <property type="protein sequence ID" value="RGZ98998.1"/>
    <property type="molecule type" value="Genomic_DNA"/>
</dbReference>
<proteinExistence type="inferred from homology"/>
<evidence type="ECO:0000256" key="1">
    <source>
        <dbReference type="ARBA" id="ARBA00004651"/>
    </source>
</evidence>
<dbReference type="EMBL" id="QSVB01000007">
    <property type="protein sequence ID" value="RGN91265.1"/>
    <property type="molecule type" value="Genomic_DNA"/>
</dbReference>
<comment type="subcellular location">
    <subcellularLocation>
        <location evidence="1">Cell membrane</location>
        <topology evidence="1">Multi-pass membrane protein</topology>
    </subcellularLocation>
</comment>
<dbReference type="RefSeq" id="WP_005334062.1">
    <property type="nucleotide sequence ID" value="NZ_CABJBB010000004.1"/>
</dbReference>
<dbReference type="GO" id="GO:0005886">
    <property type="term" value="C:plasma membrane"/>
    <property type="evidence" value="ECO:0007669"/>
    <property type="project" value="UniProtKB-SubCell"/>
</dbReference>
<feature type="transmembrane region" description="Helical" evidence="7">
    <location>
        <begin position="258"/>
        <end position="280"/>
    </location>
</feature>
<feature type="transmembrane region" description="Helical" evidence="7">
    <location>
        <begin position="235"/>
        <end position="252"/>
    </location>
</feature>
<evidence type="ECO:0000256" key="3">
    <source>
        <dbReference type="ARBA" id="ARBA00022475"/>
    </source>
</evidence>
<dbReference type="EMBL" id="QRNS01000009">
    <property type="protein sequence ID" value="RHK63820.1"/>
    <property type="molecule type" value="Genomic_DNA"/>
</dbReference>
<feature type="transmembrane region" description="Helical" evidence="7">
    <location>
        <begin position="353"/>
        <end position="371"/>
    </location>
</feature>
<keyword evidence="6 7" id="KW-0472">Membrane</keyword>
<dbReference type="Proteomes" id="UP000260841">
    <property type="component" value="Unassembled WGS sequence"/>
</dbReference>
<keyword evidence="15" id="KW-1185">Reference proteome</keyword>
<evidence type="ECO:0000313" key="18">
    <source>
        <dbReference type="Proteomes" id="UP000284152"/>
    </source>
</evidence>
<evidence type="ECO:0000256" key="7">
    <source>
        <dbReference type="SAM" id="Phobius"/>
    </source>
</evidence>
<protein>
    <submittedName>
        <fullName evidence="9">Permease</fullName>
    </submittedName>
</protein>
<feature type="transmembrane region" description="Helical" evidence="7">
    <location>
        <begin position="93"/>
        <end position="115"/>
    </location>
</feature>
<feature type="transmembrane region" description="Helical" evidence="7">
    <location>
        <begin position="58"/>
        <end position="81"/>
    </location>
</feature>
<evidence type="ECO:0000313" key="14">
    <source>
        <dbReference type="Proteomes" id="UP000260841"/>
    </source>
</evidence>
<dbReference type="Pfam" id="PF03773">
    <property type="entry name" value="ArsP_1"/>
    <property type="match status" value="1"/>
</dbReference>
<dbReference type="GeneID" id="92864856"/>
<evidence type="ECO:0000313" key="13">
    <source>
        <dbReference type="EMBL" id="RHL87667.1"/>
    </source>
</evidence>
<keyword evidence="4 7" id="KW-0812">Transmembrane</keyword>
<dbReference type="Proteomes" id="UP000261055">
    <property type="component" value="Unassembled WGS sequence"/>
</dbReference>
<feature type="transmembrane region" description="Helical" evidence="7">
    <location>
        <begin position="201"/>
        <end position="223"/>
    </location>
</feature>
<accession>A0A3E5GUF1</accession>
<dbReference type="NCBIfam" id="NF040736">
    <property type="entry name" value="efflux_SaoE"/>
    <property type="match status" value="1"/>
</dbReference>
<gene>
    <name evidence="12" type="ORF">DW054_07165</name>
    <name evidence="11" type="ORF">DW957_10695</name>
    <name evidence="10" type="ORF">DWY33_01095</name>
    <name evidence="13" type="ORF">DWZ98_09685</name>
    <name evidence="9" type="ORF">DXB12_04815</name>
    <name evidence="8" type="ORF">DXB36_08365</name>
</gene>
<organism evidence="9 15">
    <name type="scientific">Dorea formicigenerans</name>
    <dbReference type="NCBI Taxonomy" id="39486"/>
    <lineage>
        <taxon>Bacteria</taxon>
        <taxon>Bacillati</taxon>
        <taxon>Bacillota</taxon>
        <taxon>Clostridia</taxon>
        <taxon>Lachnospirales</taxon>
        <taxon>Lachnospiraceae</taxon>
        <taxon>Dorea</taxon>
    </lineage>
</organism>
<dbReference type="EMBL" id="QRPD01000007">
    <property type="protein sequence ID" value="RHL87667.1"/>
    <property type="molecule type" value="Genomic_DNA"/>
</dbReference>
<evidence type="ECO:0000256" key="2">
    <source>
        <dbReference type="ARBA" id="ARBA00006386"/>
    </source>
</evidence>
<evidence type="ECO:0000313" key="11">
    <source>
        <dbReference type="EMBL" id="RGZ98998.1"/>
    </source>
</evidence>
<dbReference type="EMBL" id="QSVQ01000004">
    <property type="protein sequence ID" value="RGO52645.1"/>
    <property type="molecule type" value="Genomic_DNA"/>
</dbReference>
<dbReference type="AlphaFoldDB" id="A0A3E5GUF1"/>
<evidence type="ECO:0000313" key="15">
    <source>
        <dbReference type="Proteomes" id="UP000261055"/>
    </source>
</evidence>
<dbReference type="PANTHER" id="PTHR34184:SF4">
    <property type="entry name" value="UPF0718 PROTEIN YCGR"/>
    <property type="match status" value="1"/>
</dbReference>
<evidence type="ECO:0000256" key="5">
    <source>
        <dbReference type="ARBA" id="ARBA00022989"/>
    </source>
</evidence>
<dbReference type="PANTHER" id="PTHR34184">
    <property type="entry name" value="UPF0718 PROTEIN YCGR"/>
    <property type="match status" value="1"/>
</dbReference>
<dbReference type="EMBL" id="QRUK01000001">
    <property type="protein sequence ID" value="RGR61675.1"/>
    <property type="molecule type" value="Genomic_DNA"/>
</dbReference>
<comment type="similarity">
    <text evidence="2">Belongs to the UPF0718 family.</text>
</comment>
<name>A0A3E5GUF1_9FIRM</name>
<dbReference type="Proteomes" id="UP000284962">
    <property type="component" value="Unassembled WGS sequence"/>
</dbReference>
<dbReference type="InterPro" id="IPR005524">
    <property type="entry name" value="DUF318"/>
</dbReference>
<feature type="transmembrane region" description="Helical" evidence="7">
    <location>
        <begin position="301"/>
        <end position="319"/>
    </location>
</feature>
<dbReference type="InterPro" id="IPR052923">
    <property type="entry name" value="UPF0718"/>
</dbReference>
<evidence type="ECO:0000313" key="10">
    <source>
        <dbReference type="EMBL" id="RGR61675.1"/>
    </source>
</evidence>
<dbReference type="Proteomes" id="UP000284152">
    <property type="component" value="Unassembled WGS sequence"/>
</dbReference>
<sequence length="384" mass="41923">MLAEFGGFLEKIIVSTWNMLNSSSPWIIFSFLVAGLLHEFLKPEKIQKTAIGSGKISGVFWTTISGMFIPICSCGTIPLGISMYYSGAYLGPTLAFMTSTPMINPIALLLAYGLLGKEIATIYLITGFVAPMVIGMIANKFAGNELHIGLRNKEIKQTTLETDEDEEDDSVSPEPLIQLEFEEPGFWDKIKSGMRWSFTELSVTICKYTVSGMLIAGLIFNVVPQSFIQDYLGQPGFVSLLGITVIAALMYVCAVGHIPFIAALVASGAAPGVAITFLMAGAGTNIPELLTISKMIGKRAMIMYFAMVVIISNIVGYLTNRLLMPGFTPVLDYNQTQHTISYANKMIISFPDWAQHISSVILICYAIYALYKYIKGKTTNKAAV</sequence>
<evidence type="ECO:0000313" key="17">
    <source>
        <dbReference type="Proteomes" id="UP000283652"/>
    </source>
</evidence>